<protein>
    <submittedName>
        <fullName evidence="3">Glutathione transferase GstA</fullName>
    </submittedName>
</protein>
<keyword evidence="3" id="KW-0808">Transferase</keyword>
<comment type="caution">
    <text evidence="3">The sequence shown here is derived from an EMBL/GenBank/DDBJ whole genome shotgun (WGS) entry which is preliminary data.</text>
</comment>
<dbReference type="PROSITE" id="PS50404">
    <property type="entry name" value="GST_NTER"/>
    <property type="match status" value="1"/>
</dbReference>
<evidence type="ECO:0000313" key="3">
    <source>
        <dbReference type="EMBL" id="PSJ52616.1"/>
    </source>
</evidence>
<dbReference type="EMBL" id="PXYL01000033">
    <property type="protein sequence ID" value="PSJ52616.1"/>
    <property type="molecule type" value="Genomic_DNA"/>
</dbReference>
<dbReference type="Pfam" id="PF00043">
    <property type="entry name" value="GST_C"/>
    <property type="match status" value="1"/>
</dbReference>
<keyword evidence="4" id="KW-1185">Reference proteome</keyword>
<dbReference type="Proteomes" id="UP000240653">
    <property type="component" value="Unassembled WGS sequence"/>
</dbReference>
<dbReference type="InterPro" id="IPR040079">
    <property type="entry name" value="Glutathione_S-Trfase"/>
</dbReference>
<dbReference type="CDD" id="cd03057">
    <property type="entry name" value="GST_N_Beta"/>
    <property type="match status" value="1"/>
</dbReference>
<dbReference type="InterPro" id="IPR004046">
    <property type="entry name" value="GST_C"/>
</dbReference>
<dbReference type="SFLD" id="SFLDG01150">
    <property type="entry name" value="Main.1:_Beta-like"/>
    <property type="match status" value="1"/>
</dbReference>
<sequence length="201" mass="22292">MKLFYMPGACSLAPHIVANEAGLNVELIKVNGKTKKTETDQDFLATNPNGYVPALVLADGELMTEASVLVQYLADQKPESGLMPKAGEMARYRVQQWLAFVSTELHKAFGPFFKPDTPEATKETNRAHLNKRLAYVDQKLEGRSYLMGEVFSAADAYLWTVLGWARHIGFDLSPFANIQRFIATVAARPAVQQTLREEGLA</sequence>
<dbReference type="InterPro" id="IPR036249">
    <property type="entry name" value="Thioredoxin-like_sf"/>
</dbReference>
<dbReference type="OrthoDB" id="7583243at2"/>
<dbReference type="NCBIfam" id="NF007831">
    <property type="entry name" value="PRK10542.1"/>
    <property type="match status" value="1"/>
</dbReference>
<feature type="domain" description="GST C-terminal" evidence="2">
    <location>
        <begin position="87"/>
        <end position="201"/>
    </location>
</feature>
<dbReference type="RefSeq" id="WP_106727412.1">
    <property type="nucleotide sequence ID" value="NZ_PXYL01000033.1"/>
</dbReference>
<dbReference type="InterPro" id="IPR036282">
    <property type="entry name" value="Glutathione-S-Trfase_C_sf"/>
</dbReference>
<dbReference type="GO" id="GO:0016740">
    <property type="term" value="F:transferase activity"/>
    <property type="evidence" value="ECO:0007669"/>
    <property type="project" value="UniProtKB-KW"/>
</dbReference>
<dbReference type="Gene3D" id="1.20.1050.10">
    <property type="match status" value="1"/>
</dbReference>
<dbReference type="SUPFAM" id="SSF52833">
    <property type="entry name" value="Thioredoxin-like"/>
    <property type="match status" value="1"/>
</dbReference>
<dbReference type="SFLD" id="SFLDG00358">
    <property type="entry name" value="Main_(cytGST)"/>
    <property type="match status" value="1"/>
</dbReference>
<accession>A0A2P7RQX2</accession>
<dbReference type="PANTHER" id="PTHR44051">
    <property type="entry name" value="GLUTATHIONE S-TRANSFERASE-RELATED"/>
    <property type="match status" value="1"/>
</dbReference>
<dbReference type="AlphaFoldDB" id="A0A2P7RQX2"/>
<dbReference type="PANTHER" id="PTHR44051:SF8">
    <property type="entry name" value="GLUTATHIONE S-TRANSFERASE GSTA"/>
    <property type="match status" value="1"/>
</dbReference>
<name>A0A2P7RQX2_9HYPH</name>
<dbReference type="CDD" id="cd03188">
    <property type="entry name" value="GST_C_Beta"/>
    <property type="match status" value="1"/>
</dbReference>
<dbReference type="PROSITE" id="PS50405">
    <property type="entry name" value="GST_CTER"/>
    <property type="match status" value="1"/>
</dbReference>
<proteinExistence type="predicted"/>
<dbReference type="InterPro" id="IPR004045">
    <property type="entry name" value="Glutathione_S-Trfase_N"/>
</dbReference>
<evidence type="ECO:0000259" key="1">
    <source>
        <dbReference type="PROSITE" id="PS50404"/>
    </source>
</evidence>
<evidence type="ECO:0000313" key="4">
    <source>
        <dbReference type="Proteomes" id="UP000240653"/>
    </source>
</evidence>
<dbReference type="Pfam" id="PF13409">
    <property type="entry name" value="GST_N_2"/>
    <property type="match status" value="1"/>
</dbReference>
<dbReference type="Gene3D" id="3.40.30.10">
    <property type="entry name" value="Glutaredoxin"/>
    <property type="match status" value="1"/>
</dbReference>
<reference evidence="3 4" key="1">
    <citation type="submission" date="2018-03" db="EMBL/GenBank/DDBJ databases">
        <title>The draft genome of Mesorhizobium soli JCM 19897.</title>
        <authorList>
            <person name="Li L."/>
            <person name="Liu L."/>
            <person name="Liang L."/>
            <person name="Wang T."/>
            <person name="Zhang X."/>
        </authorList>
    </citation>
    <scope>NUCLEOTIDE SEQUENCE [LARGE SCALE GENOMIC DNA]</scope>
    <source>
        <strain evidence="3 4">JCM 19897</strain>
    </source>
</reference>
<dbReference type="SFLD" id="SFLDS00019">
    <property type="entry name" value="Glutathione_Transferase_(cytos"/>
    <property type="match status" value="1"/>
</dbReference>
<organism evidence="3 4">
    <name type="scientific">Pseudaminobacter soli</name>
    <name type="common">ex Li et al. 2025</name>
    <dbReference type="NCBI Taxonomy" id="1295366"/>
    <lineage>
        <taxon>Bacteria</taxon>
        <taxon>Pseudomonadati</taxon>
        <taxon>Pseudomonadota</taxon>
        <taxon>Alphaproteobacteria</taxon>
        <taxon>Hyphomicrobiales</taxon>
        <taxon>Phyllobacteriaceae</taxon>
        <taxon>Pseudaminobacter</taxon>
    </lineage>
</organism>
<dbReference type="SUPFAM" id="SSF47616">
    <property type="entry name" value="GST C-terminal domain-like"/>
    <property type="match status" value="1"/>
</dbReference>
<gene>
    <name evidence="3" type="ORF">C7I85_28695</name>
</gene>
<dbReference type="InterPro" id="IPR010987">
    <property type="entry name" value="Glutathione-S-Trfase_C-like"/>
</dbReference>
<evidence type="ECO:0000259" key="2">
    <source>
        <dbReference type="PROSITE" id="PS50405"/>
    </source>
</evidence>
<feature type="domain" description="GST N-terminal" evidence="1">
    <location>
        <begin position="1"/>
        <end position="81"/>
    </location>
</feature>